<proteinExistence type="inferred from homology"/>
<name>A0A1L3ZYT9_9SPHN</name>
<evidence type="ECO:0000313" key="10">
    <source>
        <dbReference type="EMBL" id="API60801.1"/>
    </source>
</evidence>
<keyword evidence="6 7" id="KW-0472">Membrane</keyword>
<dbReference type="Pfam" id="PF01052">
    <property type="entry name" value="FliMN_C"/>
    <property type="match status" value="1"/>
</dbReference>
<evidence type="ECO:0000256" key="6">
    <source>
        <dbReference type="ARBA" id="ARBA00023136"/>
    </source>
</evidence>
<accession>A0A1L3ZYT9</accession>
<keyword evidence="3 7" id="KW-1003">Cell membrane</keyword>
<dbReference type="EMBL" id="CP018221">
    <property type="protein sequence ID" value="API60801.1"/>
    <property type="molecule type" value="Genomic_DNA"/>
</dbReference>
<keyword evidence="10" id="KW-0969">Cilium</keyword>
<evidence type="ECO:0000256" key="4">
    <source>
        <dbReference type="ARBA" id="ARBA00022500"/>
    </source>
</evidence>
<dbReference type="NCBIfam" id="TIGR02480">
    <property type="entry name" value="fliN"/>
    <property type="match status" value="1"/>
</dbReference>
<dbReference type="InterPro" id="IPR001172">
    <property type="entry name" value="FliN_T3SS_HrcQb"/>
</dbReference>
<dbReference type="GO" id="GO:0071973">
    <property type="term" value="P:bacterial-type flagellum-dependent cell motility"/>
    <property type="evidence" value="ECO:0007669"/>
    <property type="project" value="UniProtKB-UniRule"/>
</dbReference>
<feature type="domain" description="Flagellar motor switch protein FliN-like C-terminal" evidence="9">
    <location>
        <begin position="29"/>
        <end position="99"/>
    </location>
</feature>
<dbReference type="GO" id="GO:0006935">
    <property type="term" value="P:chemotaxis"/>
    <property type="evidence" value="ECO:0007669"/>
    <property type="project" value="UniProtKB-KW"/>
</dbReference>
<sequence>MTQMEDNLTATAEPGGEELWKNGSPNLRLLQEIDVRLSVEVGSAQLRIRDLLNLNEGSVVELDRQAGAPLDVFANGTLIAKGEVVTVGGRFGVRVTDIVAPGERVKDI</sequence>
<keyword evidence="10" id="KW-0966">Cell projection</keyword>
<keyword evidence="11" id="KW-1185">Reference proteome</keyword>
<comment type="similarity">
    <text evidence="1 7">Belongs to the FliN/MopA/SpaO family.</text>
</comment>
<reference evidence="11" key="1">
    <citation type="submission" date="2016-11" db="EMBL/GenBank/DDBJ databases">
        <title>Complete Genome Sequence of alachlor-degrading Sphingomonas sp. strain JJ-A5.</title>
        <authorList>
            <person name="Lee H."/>
            <person name="Ka J.-O."/>
        </authorList>
    </citation>
    <scope>NUCLEOTIDE SEQUENCE [LARGE SCALE GENOMIC DNA]</scope>
    <source>
        <strain evidence="11">JJ-A5</strain>
    </source>
</reference>
<dbReference type="SUPFAM" id="SSF101801">
    <property type="entry name" value="Surface presentation of antigens (SPOA)"/>
    <property type="match status" value="1"/>
</dbReference>
<dbReference type="PRINTS" id="PR00956">
    <property type="entry name" value="FLGMOTORFLIN"/>
</dbReference>
<dbReference type="STRING" id="1921510.BSL82_17195"/>
<evidence type="ECO:0000256" key="5">
    <source>
        <dbReference type="ARBA" id="ARBA00022779"/>
    </source>
</evidence>
<dbReference type="PANTHER" id="PTHR43484:SF1">
    <property type="entry name" value="FLAGELLAR MOTOR SWITCH PROTEIN FLIN"/>
    <property type="match status" value="1"/>
</dbReference>
<dbReference type="GO" id="GO:0005886">
    <property type="term" value="C:plasma membrane"/>
    <property type="evidence" value="ECO:0007669"/>
    <property type="project" value="UniProtKB-SubCell"/>
</dbReference>
<evidence type="ECO:0000256" key="1">
    <source>
        <dbReference type="ARBA" id="ARBA00009226"/>
    </source>
</evidence>
<organism evidence="10 11">
    <name type="scientific">Tardibacter chloracetimidivorans</name>
    <dbReference type="NCBI Taxonomy" id="1921510"/>
    <lineage>
        <taxon>Bacteria</taxon>
        <taxon>Pseudomonadati</taxon>
        <taxon>Pseudomonadota</taxon>
        <taxon>Alphaproteobacteria</taxon>
        <taxon>Sphingomonadales</taxon>
        <taxon>Sphingomonadaceae</taxon>
        <taxon>Tardibacter</taxon>
    </lineage>
</organism>
<evidence type="ECO:0000256" key="2">
    <source>
        <dbReference type="ARBA" id="ARBA00021897"/>
    </source>
</evidence>
<dbReference type="AlphaFoldDB" id="A0A1L3ZYT9"/>
<dbReference type="InterPro" id="IPR036429">
    <property type="entry name" value="SpoA-like_sf"/>
</dbReference>
<dbReference type="PANTHER" id="PTHR43484">
    <property type="match status" value="1"/>
</dbReference>
<evidence type="ECO:0000256" key="8">
    <source>
        <dbReference type="SAM" id="MobiDB-lite"/>
    </source>
</evidence>
<dbReference type="KEGG" id="sphj:BSL82_17195"/>
<gene>
    <name evidence="10" type="ORF">BSL82_17195</name>
</gene>
<keyword evidence="7" id="KW-0975">Bacterial flagellum</keyword>
<keyword evidence="4 7" id="KW-0145">Chemotaxis</keyword>
<dbReference type="OrthoDB" id="9790303at2"/>
<feature type="compositionally biased region" description="Polar residues" evidence="8">
    <location>
        <begin position="1"/>
        <end position="10"/>
    </location>
</feature>
<dbReference type="GO" id="GO:0009425">
    <property type="term" value="C:bacterial-type flagellum basal body"/>
    <property type="evidence" value="ECO:0007669"/>
    <property type="project" value="UniProtKB-SubCell"/>
</dbReference>
<comment type="subcellular location">
    <subcellularLocation>
        <location evidence="7">Cell membrane</location>
        <topology evidence="7">Peripheral membrane protein</topology>
        <orientation evidence="7">Cytoplasmic side</orientation>
    </subcellularLocation>
    <subcellularLocation>
        <location evidence="7">Bacterial flagellum basal body</location>
    </subcellularLocation>
</comment>
<dbReference type="Gene3D" id="2.30.330.10">
    <property type="entry name" value="SpoA-like"/>
    <property type="match status" value="1"/>
</dbReference>
<evidence type="ECO:0000256" key="7">
    <source>
        <dbReference type="RuleBase" id="RU362074"/>
    </source>
</evidence>
<dbReference type="InterPro" id="IPR012826">
    <property type="entry name" value="FliN"/>
</dbReference>
<keyword evidence="10" id="KW-0282">Flagellum</keyword>
<dbReference type="InterPro" id="IPR051469">
    <property type="entry name" value="FliN/MopA/SpaO"/>
</dbReference>
<dbReference type="Proteomes" id="UP000182063">
    <property type="component" value="Chromosome"/>
</dbReference>
<feature type="region of interest" description="Disordered" evidence="8">
    <location>
        <begin position="1"/>
        <end position="23"/>
    </location>
</feature>
<evidence type="ECO:0000256" key="3">
    <source>
        <dbReference type="ARBA" id="ARBA00022475"/>
    </source>
</evidence>
<dbReference type="InterPro" id="IPR001543">
    <property type="entry name" value="FliN-like_C"/>
</dbReference>
<evidence type="ECO:0000313" key="11">
    <source>
        <dbReference type="Proteomes" id="UP000182063"/>
    </source>
</evidence>
<comment type="function">
    <text evidence="7">FliN is one of three proteins (FliG, FliN, FliM) that form the rotor-mounted switch complex (C ring), located at the base of the basal body. This complex interacts with the CheY and CheZ chemotaxis proteins, in addition to contacting components of the motor that determine the direction of flagellar rotation.</text>
</comment>
<evidence type="ECO:0000259" key="9">
    <source>
        <dbReference type="Pfam" id="PF01052"/>
    </source>
</evidence>
<keyword evidence="5 7" id="KW-0283">Flagellar rotation</keyword>
<protein>
    <recommendedName>
        <fullName evidence="2 7">Flagellar motor switch protein FliN</fullName>
    </recommendedName>
</protein>
<dbReference type="RefSeq" id="WP_072598459.1">
    <property type="nucleotide sequence ID" value="NZ_CP018221.1"/>
</dbReference>
<dbReference type="GO" id="GO:0003774">
    <property type="term" value="F:cytoskeletal motor activity"/>
    <property type="evidence" value="ECO:0007669"/>
    <property type="project" value="UniProtKB-UniRule"/>
</dbReference>